<comment type="caution">
    <text evidence="1">The sequence shown here is derived from an EMBL/GenBank/DDBJ whole genome shotgun (WGS) entry which is preliminary data.</text>
</comment>
<proteinExistence type="predicted"/>
<dbReference type="EMBL" id="JAAZSR010000227">
    <property type="protein sequence ID" value="NKX51429.1"/>
    <property type="molecule type" value="Genomic_DNA"/>
</dbReference>
<evidence type="ECO:0000313" key="2">
    <source>
        <dbReference type="Proteomes" id="UP000523795"/>
    </source>
</evidence>
<evidence type="ECO:0000313" key="1">
    <source>
        <dbReference type="EMBL" id="NKX51429.1"/>
    </source>
</evidence>
<feature type="non-terminal residue" evidence="1">
    <location>
        <position position="1"/>
    </location>
</feature>
<name>A0ABX1JQ43_9MICC</name>
<sequence>FIGQVVEAASSGKAPLVYQAGKFFDGARLEQVR</sequence>
<gene>
    <name evidence="1" type="ORF">HER39_12790</name>
</gene>
<reference evidence="1 2" key="1">
    <citation type="submission" date="2020-04" db="EMBL/GenBank/DDBJ databases">
        <authorList>
            <person name="Liu S."/>
        </authorList>
    </citation>
    <scope>NUCLEOTIDE SEQUENCE [LARGE SCALE GENOMIC DNA]</scope>
    <source>
        <strain evidence="1 2">CGMCC 1.15091</strain>
    </source>
</reference>
<dbReference type="Proteomes" id="UP000523795">
    <property type="component" value="Unassembled WGS sequence"/>
</dbReference>
<keyword evidence="2" id="KW-1185">Reference proteome</keyword>
<organism evidence="1 2">
    <name type="scientific">Arthrobacter deserti</name>
    <dbReference type="NCBI Taxonomy" id="1742687"/>
    <lineage>
        <taxon>Bacteria</taxon>
        <taxon>Bacillati</taxon>
        <taxon>Actinomycetota</taxon>
        <taxon>Actinomycetes</taxon>
        <taxon>Micrococcales</taxon>
        <taxon>Micrococcaceae</taxon>
        <taxon>Arthrobacter</taxon>
    </lineage>
</organism>
<protein>
    <submittedName>
        <fullName evidence="1">Flavin reductase</fullName>
    </submittedName>
</protein>
<accession>A0ABX1JQ43</accession>